<dbReference type="KEGG" id="pbor:BSF38_00256"/>
<protein>
    <recommendedName>
        <fullName evidence="3">Polyhydroxyalkanoic acid system protein</fullName>
    </recommendedName>
</protein>
<gene>
    <name evidence="1" type="ORF">BSF38_00256</name>
</gene>
<evidence type="ECO:0008006" key="3">
    <source>
        <dbReference type="Google" id="ProtNLM"/>
    </source>
</evidence>
<dbReference type="Proteomes" id="UP000186309">
    <property type="component" value="Chromosome"/>
</dbReference>
<evidence type="ECO:0000313" key="1">
    <source>
        <dbReference type="EMBL" id="APW58849.1"/>
    </source>
</evidence>
<organism evidence="1 2">
    <name type="scientific">Paludisphaera borealis</name>
    <dbReference type="NCBI Taxonomy" id="1387353"/>
    <lineage>
        <taxon>Bacteria</taxon>
        <taxon>Pseudomonadati</taxon>
        <taxon>Planctomycetota</taxon>
        <taxon>Planctomycetia</taxon>
        <taxon>Isosphaerales</taxon>
        <taxon>Isosphaeraceae</taxon>
        <taxon>Paludisphaera</taxon>
    </lineage>
</organism>
<dbReference type="EMBL" id="CP019082">
    <property type="protein sequence ID" value="APW58849.1"/>
    <property type="molecule type" value="Genomic_DNA"/>
</dbReference>
<sequence>MAQVNMSFEHGQPPEVARENFVKGIEKAHAEHGRWIHKVSWSDDRTSAVLTGPSYEVTMSLDDTHVHARGRVPLAFKLFERPVRRYIEQSLEKET</sequence>
<reference evidence="2" key="1">
    <citation type="submission" date="2016-12" db="EMBL/GenBank/DDBJ databases">
        <title>Comparative genomics of four Isosphaeraceae planctomycetes: a common pool of plasmids and glycoside hydrolase genes.</title>
        <authorList>
            <person name="Ivanova A."/>
        </authorList>
    </citation>
    <scope>NUCLEOTIDE SEQUENCE [LARGE SCALE GENOMIC DNA]</scope>
    <source>
        <strain evidence="2">PX4</strain>
    </source>
</reference>
<dbReference type="AlphaFoldDB" id="A0A1U7CIU1"/>
<dbReference type="RefSeq" id="WP_076343110.1">
    <property type="nucleotide sequence ID" value="NZ_CP019082.1"/>
</dbReference>
<accession>A0A1U7CIU1</accession>
<proteinExistence type="predicted"/>
<dbReference type="OrthoDB" id="284840at2"/>
<name>A0A1U7CIU1_9BACT</name>
<keyword evidence="2" id="KW-1185">Reference proteome</keyword>
<evidence type="ECO:0000313" key="2">
    <source>
        <dbReference type="Proteomes" id="UP000186309"/>
    </source>
</evidence>